<protein>
    <submittedName>
        <fullName evidence="1">11460_t:CDS:1</fullName>
    </submittedName>
</protein>
<dbReference type="EMBL" id="CAJVQC010142858">
    <property type="protein sequence ID" value="CAG8844484.1"/>
    <property type="molecule type" value="Genomic_DNA"/>
</dbReference>
<sequence length="65" mass="7846">NENRVGKGYLFSLLFLNAYKHKSADSRFWQDFNSSYEEVLINEFKSQIKYLELLNLLDPNWIKEK</sequence>
<feature type="non-terminal residue" evidence="1">
    <location>
        <position position="65"/>
    </location>
</feature>
<dbReference type="Proteomes" id="UP000789920">
    <property type="component" value="Unassembled WGS sequence"/>
</dbReference>
<accession>A0ACA9SN02</accession>
<feature type="non-terminal residue" evidence="1">
    <location>
        <position position="1"/>
    </location>
</feature>
<gene>
    <name evidence="1" type="ORF">RPERSI_LOCUS33223</name>
</gene>
<evidence type="ECO:0000313" key="2">
    <source>
        <dbReference type="Proteomes" id="UP000789920"/>
    </source>
</evidence>
<reference evidence="1" key="1">
    <citation type="submission" date="2021-06" db="EMBL/GenBank/DDBJ databases">
        <authorList>
            <person name="Kallberg Y."/>
            <person name="Tangrot J."/>
            <person name="Rosling A."/>
        </authorList>
    </citation>
    <scope>NUCLEOTIDE SEQUENCE</scope>
    <source>
        <strain evidence="1">MA461A</strain>
    </source>
</reference>
<comment type="caution">
    <text evidence="1">The sequence shown here is derived from an EMBL/GenBank/DDBJ whole genome shotgun (WGS) entry which is preliminary data.</text>
</comment>
<proteinExistence type="predicted"/>
<evidence type="ECO:0000313" key="1">
    <source>
        <dbReference type="EMBL" id="CAG8844484.1"/>
    </source>
</evidence>
<keyword evidence="2" id="KW-1185">Reference proteome</keyword>
<name>A0ACA9SN02_9GLOM</name>
<organism evidence="1 2">
    <name type="scientific">Racocetra persica</name>
    <dbReference type="NCBI Taxonomy" id="160502"/>
    <lineage>
        <taxon>Eukaryota</taxon>
        <taxon>Fungi</taxon>
        <taxon>Fungi incertae sedis</taxon>
        <taxon>Mucoromycota</taxon>
        <taxon>Glomeromycotina</taxon>
        <taxon>Glomeromycetes</taxon>
        <taxon>Diversisporales</taxon>
        <taxon>Gigasporaceae</taxon>
        <taxon>Racocetra</taxon>
    </lineage>
</organism>